<proteinExistence type="predicted"/>
<dbReference type="EMBL" id="FNAV01000013">
    <property type="protein sequence ID" value="SDF16043.1"/>
    <property type="molecule type" value="Genomic_DNA"/>
</dbReference>
<sequence length="75" mass="8626">MKRRKQFPGATAYFDRHGKRRWRFRKGGFSAELGSDYGSEDFVRRYEDAVNGHKTRGLIGADRTKPYSASQLVAL</sequence>
<evidence type="ECO:0000313" key="2">
    <source>
        <dbReference type="Proteomes" id="UP000198994"/>
    </source>
</evidence>
<evidence type="ECO:0000313" key="1">
    <source>
        <dbReference type="EMBL" id="SDF16043.1"/>
    </source>
</evidence>
<dbReference type="Proteomes" id="UP000198994">
    <property type="component" value="Unassembled WGS sequence"/>
</dbReference>
<accession>A0A1G7ITP1</accession>
<name>A0A1G7ITP1_9RHOB</name>
<organism evidence="1 2">
    <name type="scientific">Salipiger thiooxidans</name>
    <dbReference type="NCBI Taxonomy" id="282683"/>
    <lineage>
        <taxon>Bacteria</taxon>
        <taxon>Pseudomonadati</taxon>
        <taxon>Pseudomonadota</taxon>
        <taxon>Alphaproteobacteria</taxon>
        <taxon>Rhodobacterales</taxon>
        <taxon>Roseobacteraceae</taxon>
        <taxon>Salipiger</taxon>
    </lineage>
</organism>
<reference evidence="2" key="1">
    <citation type="submission" date="2016-10" db="EMBL/GenBank/DDBJ databases">
        <authorList>
            <person name="Varghese N."/>
            <person name="Submissions S."/>
        </authorList>
    </citation>
    <scope>NUCLEOTIDE SEQUENCE [LARGE SCALE GENOMIC DNA]</scope>
    <source>
        <strain evidence="2">DSM 10146</strain>
    </source>
</reference>
<keyword evidence="2" id="KW-1185">Reference proteome</keyword>
<dbReference type="AlphaFoldDB" id="A0A1G7ITP1"/>
<dbReference type="STRING" id="282683.SAMN04488105_113161"/>
<gene>
    <name evidence="1" type="ORF">SAMN04488105_113161</name>
</gene>
<protein>
    <submittedName>
        <fullName evidence="1">Uncharacterized protein</fullName>
    </submittedName>
</protein>
<dbReference type="OrthoDB" id="7510934at2"/>
<dbReference type="RefSeq" id="WP_089962268.1">
    <property type="nucleotide sequence ID" value="NZ_FNAV01000013.1"/>
</dbReference>